<dbReference type="PANTHER" id="PTHR47660:SF3">
    <property type="entry name" value="FINGER DOMAIN PROTEIN, PUTATIVE (AFU_ORTHOLOGUE AFUA_4G03310)-RELATED"/>
    <property type="match status" value="1"/>
</dbReference>
<dbReference type="Gene3D" id="4.10.240.10">
    <property type="entry name" value="Zn(2)-C6 fungal-type DNA-binding domain"/>
    <property type="match status" value="1"/>
</dbReference>
<keyword evidence="4" id="KW-0804">Transcription</keyword>
<proteinExistence type="predicted"/>
<dbReference type="SMART" id="SM00066">
    <property type="entry name" value="GAL4"/>
    <property type="match status" value="1"/>
</dbReference>
<evidence type="ECO:0000256" key="1">
    <source>
        <dbReference type="ARBA" id="ARBA00022723"/>
    </source>
</evidence>
<dbReference type="InterPro" id="IPR036864">
    <property type="entry name" value="Zn2-C6_fun-type_DNA-bd_sf"/>
</dbReference>
<dbReference type="CDD" id="cd00067">
    <property type="entry name" value="GAL4"/>
    <property type="match status" value="1"/>
</dbReference>
<dbReference type="EMBL" id="JAWHQM010000005">
    <property type="protein sequence ID" value="KAK5627101.1"/>
    <property type="molecule type" value="Genomic_DNA"/>
</dbReference>
<keyword evidence="9" id="KW-1185">Reference proteome</keyword>
<protein>
    <recommendedName>
        <fullName evidence="7">Zn(2)-C6 fungal-type domain-containing protein</fullName>
    </recommendedName>
</protein>
<reference evidence="8 9" key="1">
    <citation type="submission" date="2023-10" db="EMBL/GenBank/DDBJ databases">
        <title>Draft genome sequence of Xylaria bambusicola isolate GMP-LS, the root and basal stem rot pathogen of sugarcane in Indonesia.</title>
        <authorList>
            <person name="Selvaraj P."/>
            <person name="Muralishankar V."/>
            <person name="Muruganantham S."/>
            <person name="Sp S."/>
            <person name="Haryani S."/>
            <person name="Lau K.J.X."/>
            <person name="Naqvi N.I."/>
        </authorList>
    </citation>
    <scope>NUCLEOTIDE SEQUENCE [LARGE SCALE GENOMIC DNA]</scope>
    <source>
        <strain evidence="8">GMP-LS</strain>
    </source>
</reference>
<dbReference type="Pfam" id="PF00172">
    <property type="entry name" value="Zn_clus"/>
    <property type="match status" value="1"/>
</dbReference>
<dbReference type="GO" id="GO:0008270">
    <property type="term" value="F:zinc ion binding"/>
    <property type="evidence" value="ECO:0007669"/>
    <property type="project" value="InterPro"/>
</dbReference>
<accession>A0AAN7UKU1</accession>
<keyword evidence="1" id="KW-0479">Metal-binding</keyword>
<evidence type="ECO:0000313" key="8">
    <source>
        <dbReference type="EMBL" id="KAK5627101.1"/>
    </source>
</evidence>
<dbReference type="Proteomes" id="UP001305414">
    <property type="component" value="Unassembled WGS sequence"/>
</dbReference>
<evidence type="ECO:0000256" key="3">
    <source>
        <dbReference type="ARBA" id="ARBA00023015"/>
    </source>
</evidence>
<keyword evidence="5" id="KW-0539">Nucleus</keyword>
<dbReference type="PROSITE" id="PS50048">
    <property type="entry name" value="ZN2_CY6_FUNGAL_2"/>
    <property type="match status" value="1"/>
</dbReference>
<keyword evidence="3" id="KW-0805">Transcription regulation</keyword>
<keyword evidence="2" id="KW-0862">Zinc</keyword>
<evidence type="ECO:0000256" key="6">
    <source>
        <dbReference type="SAM" id="MobiDB-lite"/>
    </source>
</evidence>
<sequence>MSVADMPMKNEPGGVGSIRFCDLCNKPIVGETAFKRHLAYCRRTAGKPRKRKRSCRECHRAKAKCSFERQCFRCMTRGLVCTYEKPAFAPANSESGNEVQDSSTPEPDESSPSDCIGSPGSSDLLPSYETTQDTVYFRQIIPPRSAAELRRDPKHQANAIFLLETLRCVPYMMSRRENFPTFLHRQWHKPEVPITITNCMRICELYIARNTNPHGRELFYTALSEEGARFAHQLFASSREDIADMLMIQSLYATMAVFDDYRTQGSCMPDLMVRECDMNLLISLSRQCFRSDNYEPFDVDKNDDLDQTWEQFIYAESRRRCALFWFIVSRVIDLQHGLRCPPVVGYRGLSLPAPGILWNARTREEWEAARAEIRAHRQEPLYNTTLRTMGDLIECRERACDPDCARQLSNWLAGCDKLGLMIDIASTMV</sequence>
<dbReference type="GO" id="GO:0000981">
    <property type="term" value="F:DNA-binding transcription factor activity, RNA polymerase II-specific"/>
    <property type="evidence" value="ECO:0007669"/>
    <property type="project" value="InterPro"/>
</dbReference>
<organism evidence="8 9">
    <name type="scientific">Xylaria bambusicola</name>
    <dbReference type="NCBI Taxonomy" id="326684"/>
    <lineage>
        <taxon>Eukaryota</taxon>
        <taxon>Fungi</taxon>
        <taxon>Dikarya</taxon>
        <taxon>Ascomycota</taxon>
        <taxon>Pezizomycotina</taxon>
        <taxon>Sordariomycetes</taxon>
        <taxon>Xylariomycetidae</taxon>
        <taxon>Xylariales</taxon>
        <taxon>Xylariaceae</taxon>
        <taxon>Xylaria</taxon>
    </lineage>
</organism>
<evidence type="ECO:0000256" key="5">
    <source>
        <dbReference type="ARBA" id="ARBA00023242"/>
    </source>
</evidence>
<name>A0AAN7UKU1_9PEZI</name>
<comment type="caution">
    <text evidence="8">The sequence shown here is derived from an EMBL/GenBank/DDBJ whole genome shotgun (WGS) entry which is preliminary data.</text>
</comment>
<dbReference type="PANTHER" id="PTHR47660">
    <property type="entry name" value="TRANSCRIPTION FACTOR WITH C2H2 AND ZN(2)-CYS(6) DNA BINDING DOMAIN (EUROFUNG)-RELATED-RELATED"/>
    <property type="match status" value="1"/>
</dbReference>
<dbReference type="SUPFAM" id="SSF57701">
    <property type="entry name" value="Zn2/Cys6 DNA-binding domain"/>
    <property type="match status" value="1"/>
</dbReference>
<feature type="region of interest" description="Disordered" evidence="6">
    <location>
        <begin position="91"/>
        <end position="116"/>
    </location>
</feature>
<dbReference type="InterPro" id="IPR001138">
    <property type="entry name" value="Zn2Cys6_DnaBD"/>
</dbReference>
<evidence type="ECO:0000313" key="9">
    <source>
        <dbReference type="Proteomes" id="UP001305414"/>
    </source>
</evidence>
<gene>
    <name evidence="8" type="ORF">RRF57_002816</name>
</gene>
<feature type="domain" description="Zn(2)-C6 fungal-type" evidence="7">
    <location>
        <begin position="54"/>
        <end position="83"/>
    </location>
</feature>
<evidence type="ECO:0000256" key="2">
    <source>
        <dbReference type="ARBA" id="ARBA00022833"/>
    </source>
</evidence>
<evidence type="ECO:0000256" key="4">
    <source>
        <dbReference type="ARBA" id="ARBA00023163"/>
    </source>
</evidence>
<evidence type="ECO:0000259" key="7">
    <source>
        <dbReference type="PROSITE" id="PS50048"/>
    </source>
</evidence>
<dbReference type="PROSITE" id="PS00463">
    <property type="entry name" value="ZN2_CY6_FUNGAL_1"/>
    <property type="match status" value="1"/>
</dbReference>
<dbReference type="AlphaFoldDB" id="A0AAN7UKU1"/>